<dbReference type="FunFam" id="3.20.20.140:FF:000174">
    <property type="entry name" value="Dihydropyrimidinase-related protein 2"/>
    <property type="match status" value="1"/>
</dbReference>
<dbReference type="SUPFAM" id="SSF51556">
    <property type="entry name" value="Metallo-dependent hydrolases"/>
    <property type="match status" value="1"/>
</dbReference>
<keyword evidence="4 6" id="KW-0862">Zinc</keyword>
<dbReference type="InterPro" id="IPR002195">
    <property type="entry name" value="Dihydroorotase_CS"/>
</dbReference>
<dbReference type="PROSITE" id="PS00482">
    <property type="entry name" value="DIHYDROOROTASE_1"/>
    <property type="match status" value="1"/>
</dbReference>
<keyword evidence="2 6" id="KW-0479">Metal-binding</keyword>
<dbReference type="PANTHER" id="PTHR43668">
    <property type="entry name" value="ALLANTOINASE"/>
    <property type="match status" value="1"/>
</dbReference>
<dbReference type="GeneID" id="41604741"/>
<dbReference type="HAMAP" id="MF_00220_A">
    <property type="entry name" value="PyrC_classI_A"/>
    <property type="match status" value="1"/>
</dbReference>
<feature type="region of interest" description="Disordered" evidence="7">
    <location>
        <begin position="439"/>
        <end position="470"/>
    </location>
</feature>
<evidence type="ECO:0000256" key="1">
    <source>
        <dbReference type="ARBA" id="ARBA00008829"/>
    </source>
</evidence>
<dbReference type="InterPro" id="IPR032466">
    <property type="entry name" value="Metal_Hydrolase"/>
</dbReference>
<evidence type="ECO:0000259" key="8">
    <source>
        <dbReference type="Pfam" id="PF01979"/>
    </source>
</evidence>
<dbReference type="UniPathway" id="UPA00070">
    <property type="reaction ID" value="UER00117"/>
</dbReference>
<dbReference type="GO" id="GO:0008270">
    <property type="term" value="F:zinc ion binding"/>
    <property type="evidence" value="ECO:0007669"/>
    <property type="project" value="UniProtKB-UniRule"/>
</dbReference>
<dbReference type="KEGG" id="msz:MSSIH_0766"/>
<comment type="function">
    <text evidence="6">Catalyzes the reversible cyclization of carbamoyl aspartate to dihydroorotate.</text>
</comment>
<feature type="binding site" evidence="6">
    <location>
        <position position="313"/>
    </location>
    <ligand>
        <name>Zn(2+)</name>
        <dbReference type="ChEBI" id="CHEBI:29105"/>
        <label>1</label>
    </ligand>
</feature>
<dbReference type="PANTHER" id="PTHR43668:SF2">
    <property type="entry name" value="ALLANTOINASE"/>
    <property type="match status" value="1"/>
</dbReference>
<dbReference type="GO" id="GO:0004151">
    <property type="term" value="F:dihydroorotase activity"/>
    <property type="evidence" value="ECO:0007669"/>
    <property type="project" value="UniProtKB-UniRule"/>
</dbReference>
<feature type="active site" evidence="6">
    <location>
        <position position="313"/>
    </location>
</feature>
<evidence type="ECO:0000313" key="9">
    <source>
        <dbReference type="EMBL" id="AKB31456.1"/>
    </source>
</evidence>
<dbReference type="HOGENOM" id="CLU_015572_1_1_2"/>
<dbReference type="Proteomes" id="UP000033092">
    <property type="component" value="Chromosome"/>
</dbReference>
<dbReference type="Gene3D" id="2.30.40.10">
    <property type="entry name" value="Urease, subunit C, domain 1"/>
    <property type="match status" value="1"/>
</dbReference>
<dbReference type="InterPro" id="IPR004722">
    <property type="entry name" value="DHOase"/>
</dbReference>
<feature type="binding site" evidence="6">
    <location>
        <begin position="62"/>
        <end position="64"/>
    </location>
    <ligand>
        <name>substrate</name>
    </ligand>
</feature>
<dbReference type="GO" id="GO:0005737">
    <property type="term" value="C:cytoplasm"/>
    <property type="evidence" value="ECO:0007669"/>
    <property type="project" value="TreeGrafter"/>
</dbReference>
<dbReference type="RefSeq" id="WP_048170281.1">
    <property type="nucleotide sequence ID" value="NZ_CP009507.1"/>
</dbReference>
<evidence type="ECO:0000256" key="2">
    <source>
        <dbReference type="ARBA" id="ARBA00022723"/>
    </source>
</evidence>
<comment type="pathway">
    <text evidence="6">Pyrimidine metabolism; UMP biosynthesis via de novo pathway; (S)-dihydroorotate from bicarbonate: step 3/3.</text>
</comment>
<evidence type="ECO:0000256" key="6">
    <source>
        <dbReference type="HAMAP-Rule" id="MF_00220"/>
    </source>
</evidence>
<evidence type="ECO:0000256" key="7">
    <source>
        <dbReference type="SAM" id="MobiDB-lite"/>
    </source>
</evidence>
<dbReference type="Pfam" id="PF01979">
    <property type="entry name" value="Amidohydro_1"/>
    <property type="match status" value="1"/>
</dbReference>
<evidence type="ECO:0000313" key="10">
    <source>
        <dbReference type="Proteomes" id="UP000033092"/>
    </source>
</evidence>
<feature type="domain" description="Amidohydrolase-related" evidence="8">
    <location>
        <begin position="53"/>
        <end position="396"/>
    </location>
</feature>
<evidence type="ECO:0000256" key="3">
    <source>
        <dbReference type="ARBA" id="ARBA00022801"/>
    </source>
</evidence>
<feature type="binding site" evidence="6">
    <location>
        <position position="62"/>
    </location>
    <ligand>
        <name>Zn(2+)</name>
        <dbReference type="ChEBI" id="CHEBI:29105"/>
        <label>1</label>
    </ligand>
</feature>
<evidence type="ECO:0000256" key="5">
    <source>
        <dbReference type="ARBA" id="ARBA00022975"/>
    </source>
</evidence>
<dbReference type="NCBIfam" id="TIGR00857">
    <property type="entry name" value="pyrC_multi"/>
    <property type="match status" value="1"/>
</dbReference>
<feature type="binding site" evidence="6">
    <location>
        <position position="146"/>
    </location>
    <ligand>
        <name>Zn(2+)</name>
        <dbReference type="ChEBI" id="CHEBI:29105"/>
        <label>2</label>
    </ligand>
</feature>
<organism evidence="9 10">
    <name type="scientific">Methanosarcina siciliae HI350</name>
    <dbReference type="NCBI Taxonomy" id="1434119"/>
    <lineage>
        <taxon>Archaea</taxon>
        <taxon>Methanobacteriati</taxon>
        <taxon>Methanobacteriota</taxon>
        <taxon>Stenosarchaea group</taxon>
        <taxon>Methanomicrobia</taxon>
        <taxon>Methanosarcinales</taxon>
        <taxon>Methanosarcinaceae</taxon>
        <taxon>Methanosarcina</taxon>
    </lineage>
</organism>
<dbReference type="InterPro" id="IPR011059">
    <property type="entry name" value="Metal-dep_hydrolase_composite"/>
</dbReference>
<accession>A0A0E3LA60</accession>
<feature type="binding site" evidence="6">
    <location>
        <position position="234"/>
    </location>
    <ligand>
        <name>Zn(2+)</name>
        <dbReference type="ChEBI" id="CHEBI:29105"/>
        <label>2</label>
    </ligand>
</feature>
<feature type="binding site" evidence="6">
    <location>
        <position position="180"/>
    </location>
    <ligand>
        <name>Zn(2+)</name>
        <dbReference type="ChEBI" id="CHEBI:29105"/>
        <label>2</label>
    </ligand>
</feature>
<protein>
    <recommendedName>
        <fullName evidence="6">Dihydroorotase</fullName>
        <shortName evidence="6">DHOase</shortName>
        <ecNumber evidence="6">3.5.2.3</ecNumber>
    </recommendedName>
</protein>
<dbReference type="PROSITE" id="PS00483">
    <property type="entry name" value="DIHYDROOROTASE_2"/>
    <property type="match status" value="1"/>
</dbReference>
<gene>
    <name evidence="6" type="primary">pyrC</name>
    <name evidence="9" type="ORF">MSSIH_0766</name>
</gene>
<dbReference type="GO" id="GO:0006145">
    <property type="term" value="P:purine nucleobase catabolic process"/>
    <property type="evidence" value="ECO:0007669"/>
    <property type="project" value="TreeGrafter"/>
</dbReference>
<feature type="binding site" evidence="6">
    <location>
        <position position="60"/>
    </location>
    <ligand>
        <name>Zn(2+)</name>
        <dbReference type="ChEBI" id="CHEBI:29105"/>
        <label>1</label>
    </ligand>
</feature>
<dbReference type="PATRIC" id="fig|1434119.4.peg.961"/>
<dbReference type="EMBL" id="CP009507">
    <property type="protein sequence ID" value="AKB31456.1"/>
    <property type="molecule type" value="Genomic_DNA"/>
</dbReference>
<feature type="compositionally biased region" description="Acidic residues" evidence="7">
    <location>
        <begin position="455"/>
        <end position="470"/>
    </location>
</feature>
<dbReference type="GeneID" id="24859572"/>
<keyword evidence="5 6" id="KW-0665">Pyrimidine biosynthesis</keyword>
<dbReference type="Gene3D" id="3.20.20.140">
    <property type="entry name" value="Metal-dependent hydrolases"/>
    <property type="match status" value="1"/>
</dbReference>
<feature type="binding site" evidence="6">
    <location>
        <position position="94"/>
    </location>
    <ligand>
        <name>substrate</name>
    </ligand>
</feature>
<dbReference type="SUPFAM" id="SSF51338">
    <property type="entry name" value="Composite domain of metallo-dependent hydrolases"/>
    <property type="match status" value="1"/>
</dbReference>
<dbReference type="GO" id="GO:0044205">
    <property type="term" value="P:'de novo' UMP biosynthetic process"/>
    <property type="evidence" value="ECO:0007669"/>
    <property type="project" value="UniProtKB-UniRule"/>
</dbReference>
<feature type="binding site" evidence="6">
    <location>
        <position position="146"/>
    </location>
    <ligand>
        <name>Zn(2+)</name>
        <dbReference type="ChEBI" id="CHEBI:29105"/>
        <label>1</label>
    </ligand>
</feature>
<name>A0A0E3LA60_9EURY</name>
<dbReference type="EC" id="3.5.2.3" evidence="6"/>
<dbReference type="CDD" id="cd01318">
    <property type="entry name" value="DHOase_IIb"/>
    <property type="match status" value="1"/>
</dbReference>
<sequence length="470" mass="51973">MPDIHIKNTRIYYNNSLQPAEILIEDGKISKIGKDFRVSSSDMVIDAGGALTLPAGIDVHVHFREPGMTLKENWYTGSCSAAAGGIATVIDQPNTLPPTTDRRSFEQKLKLARKKSIVDFGINGGVTGNIEKLRELWRLGVTAFGEIFMAESTGGLNINEETFEEALVEVKKLGALATIHAEDEKMRLELEQLLKGEVSCDYHSKVRPNACEASAVQCALELISGIQVRAHFCHLSTLEAVGMIRKEKYLAKRENKKPLFTCEVTPHHLFLSTKDWERLRAFGKMNPPLRGSHSIKALVNGLNDGTIDMVASDHAPHLESEKDLDIRAAPSGVPGVETLMPLMLAAVRKNIFPLSKVIMVTSWNPAKAFELDRLGKGRLEVGFDADIMIVDPRNLQPIRAEMLHSKAGWTPFEGMDAVFPEYTLSRGEVIWMEESINAKPGRGNFLEGNGKRSEEDEEGEEENSEEPGSD</sequence>
<comment type="cofactor">
    <cofactor evidence="6">
        <name>Zn(2+)</name>
        <dbReference type="ChEBI" id="CHEBI:29105"/>
    </cofactor>
    <text evidence="6">Binds 2 Zn(2+) ions per subunit.</text>
</comment>
<dbReference type="AlphaFoldDB" id="A0A0E3LA60"/>
<dbReference type="NCBIfam" id="NF002668">
    <property type="entry name" value="PRK02382.1"/>
    <property type="match status" value="1"/>
</dbReference>
<dbReference type="InterPro" id="IPR006680">
    <property type="entry name" value="Amidohydro-rel"/>
</dbReference>
<proteinExistence type="inferred from homology"/>
<dbReference type="GO" id="GO:0004038">
    <property type="term" value="F:allantoinase activity"/>
    <property type="evidence" value="ECO:0007669"/>
    <property type="project" value="TreeGrafter"/>
</dbReference>
<comment type="caution">
    <text evidence="6">Lacks conserved residue(s) required for the propagation of feature annotation.</text>
</comment>
<dbReference type="InterPro" id="IPR050138">
    <property type="entry name" value="DHOase/Allantoinase_Hydrolase"/>
</dbReference>
<comment type="catalytic activity">
    <reaction evidence="6">
        <text>(S)-dihydroorotate + H2O = N-carbamoyl-L-aspartate + H(+)</text>
        <dbReference type="Rhea" id="RHEA:24296"/>
        <dbReference type="ChEBI" id="CHEBI:15377"/>
        <dbReference type="ChEBI" id="CHEBI:15378"/>
        <dbReference type="ChEBI" id="CHEBI:30864"/>
        <dbReference type="ChEBI" id="CHEBI:32814"/>
        <dbReference type="EC" id="3.5.2.3"/>
    </reaction>
</comment>
<reference evidence="9 10" key="1">
    <citation type="submission" date="2014-07" db="EMBL/GenBank/DDBJ databases">
        <title>Methanogenic archaea and the global carbon cycle.</title>
        <authorList>
            <person name="Henriksen J.R."/>
            <person name="Luke J."/>
            <person name="Reinhart S."/>
            <person name="Benedict M.N."/>
            <person name="Youngblut N.D."/>
            <person name="Metcalf M.E."/>
            <person name="Whitaker R.J."/>
            <person name="Metcalf W.W."/>
        </authorList>
    </citation>
    <scope>NUCLEOTIDE SEQUENCE [LARGE SCALE GENOMIC DNA]</scope>
    <source>
        <strain evidence="9 10">HI350</strain>
    </source>
</reference>
<keyword evidence="3 6" id="KW-0378">Hydrolase</keyword>
<comment type="similarity">
    <text evidence="1">Belongs to the metallo-dependent hydrolases superfamily. Hydantoinase/dihydropyrimidinase family.</text>
</comment>
<feature type="binding site" evidence="6">
    <location>
        <position position="317"/>
    </location>
    <ligand>
        <name>substrate</name>
    </ligand>
</feature>
<comment type="similarity">
    <text evidence="6">Belongs to the metallo-dependent hydrolases superfamily. DHOase family. Class I DHOase subfamily.</text>
</comment>
<evidence type="ECO:0000256" key="4">
    <source>
        <dbReference type="ARBA" id="ARBA00022833"/>
    </source>
</evidence>